<accession>A0A517SN31</accession>
<dbReference type="InterPro" id="IPR046346">
    <property type="entry name" value="Aminoacid_DH-like_N_sf"/>
</dbReference>
<evidence type="ECO:0000313" key="3">
    <source>
        <dbReference type="Proteomes" id="UP000315003"/>
    </source>
</evidence>
<gene>
    <name evidence="2" type="ORF">SV7mr_00200</name>
</gene>
<dbReference type="RefSeq" id="WP_145268098.1">
    <property type="nucleotide sequence ID" value="NZ_CP036272.1"/>
</dbReference>
<dbReference type="Proteomes" id="UP000315003">
    <property type="component" value="Chromosome"/>
</dbReference>
<dbReference type="EMBL" id="CP036272">
    <property type="protein sequence ID" value="QDT57538.1"/>
    <property type="molecule type" value="Genomic_DNA"/>
</dbReference>
<reference evidence="2 3" key="1">
    <citation type="submission" date="2019-02" db="EMBL/GenBank/DDBJ databases">
        <title>Deep-cultivation of Planctomycetes and their phenomic and genomic characterization uncovers novel biology.</title>
        <authorList>
            <person name="Wiegand S."/>
            <person name="Jogler M."/>
            <person name="Boedeker C."/>
            <person name="Pinto D."/>
            <person name="Vollmers J."/>
            <person name="Rivas-Marin E."/>
            <person name="Kohn T."/>
            <person name="Peeters S.H."/>
            <person name="Heuer A."/>
            <person name="Rast P."/>
            <person name="Oberbeckmann S."/>
            <person name="Bunk B."/>
            <person name="Jeske O."/>
            <person name="Meyerdierks A."/>
            <person name="Storesund J.E."/>
            <person name="Kallscheuer N."/>
            <person name="Luecker S."/>
            <person name="Lage O.M."/>
            <person name="Pohl T."/>
            <person name="Merkel B.J."/>
            <person name="Hornburger P."/>
            <person name="Mueller R.-W."/>
            <person name="Bruemmer F."/>
            <person name="Labrenz M."/>
            <person name="Spormann A.M."/>
            <person name="Op den Camp H."/>
            <person name="Overmann J."/>
            <person name="Amann R."/>
            <person name="Jetten M.S.M."/>
            <person name="Mascher T."/>
            <person name="Medema M.H."/>
            <person name="Devos D.P."/>
            <person name="Kaster A.-K."/>
            <person name="Ovreas L."/>
            <person name="Rohde M."/>
            <person name="Galperin M.Y."/>
            <person name="Jogler C."/>
        </authorList>
    </citation>
    <scope>NUCLEOTIDE SEQUENCE [LARGE SCALE GENOMIC DNA]</scope>
    <source>
        <strain evidence="2 3">SV_7m_r</strain>
    </source>
</reference>
<feature type="region of interest" description="Disordered" evidence="1">
    <location>
        <begin position="127"/>
        <end position="157"/>
    </location>
</feature>
<keyword evidence="3" id="KW-1185">Reference proteome</keyword>
<protein>
    <submittedName>
        <fullName evidence="2">Uncharacterized protein</fullName>
    </submittedName>
</protein>
<evidence type="ECO:0000256" key="1">
    <source>
        <dbReference type="SAM" id="MobiDB-lite"/>
    </source>
</evidence>
<evidence type="ECO:0000313" key="2">
    <source>
        <dbReference type="EMBL" id="QDT57538.1"/>
    </source>
</evidence>
<dbReference type="AlphaFoldDB" id="A0A517SN31"/>
<sequence>MDGITEPVVLVLGHPIAGNPAQFALERAFEGLNLSWRVLSCDVPHLDLQRAIDGAWVLGFRGVLLDQNLVHGEVDIATVQSPTLTNQLVAGCDLYFREQDSAHWSAVNALSLFLQQAVKSDAAIEPACSDLDSPGKDPSDEPSSGDGPEAETIPAPDLLCIGPPHPSLADLLTPDTNISPIAWASPEAIRNANIIALTQQMDLDNWPACDEAKLVIDLANPPNAVEEIQTLGYQVVGRETIRIGILRECIQRWTAENPDIEVLTEAVEEYLAL</sequence>
<dbReference type="GO" id="GO:0016491">
    <property type="term" value="F:oxidoreductase activity"/>
    <property type="evidence" value="ECO:0007669"/>
    <property type="project" value="UniProtKB-ARBA"/>
</dbReference>
<organism evidence="2 3">
    <name type="scientific">Stieleria bergensis</name>
    <dbReference type="NCBI Taxonomy" id="2528025"/>
    <lineage>
        <taxon>Bacteria</taxon>
        <taxon>Pseudomonadati</taxon>
        <taxon>Planctomycetota</taxon>
        <taxon>Planctomycetia</taxon>
        <taxon>Pirellulales</taxon>
        <taxon>Pirellulaceae</taxon>
        <taxon>Stieleria</taxon>
    </lineage>
</organism>
<name>A0A517SN31_9BACT</name>
<dbReference type="OrthoDB" id="9792692at2"/>
<proteinExistence type="predicted"/>
<dbReference type="SUPFAM" id="SSF53223">
    <property type="entry name" value="Aminoacid dehydrogenase-like, N-terminal domain"/>
    <property type="match status" value="1"/>
</dbReference>